<evidence type="ECO:0000256" key="2">
    <source>
        <dbReference type="SAM" id="Phobius"/>
    </source>
</evidence>
<feature type="transmembrane region" description="Helical" evidence="2">
    <location>
        <begin position="154"/>
        <end position="171"/>
    </location>
</feature>
<keyword evidence="4" id="KW-1185">Reference proteome</keyword>
<keyword evidence="2" id="KW-1133">Transmembrane helix</keyword>
<organism evidence="3 4">
    <name type="scientific">Effrenium voratum</name>
    <dbReference type="NCBI Taxonomy" id="2562239"/>
    <lineage>
        <taxon>Eukaryota</taxon>
        <taxon>Sar</taxon>
        <taxon>Alveolata</taxon>
        <taxon>Dinophyceae</taxon>
        <taxon>Suessiales</taxon>
        <taxon>Symbiodiniaceae</taxon>
        <taxon>Effrenium</taxon>
    </lineage>
</organism>
<comment type="caution">
    <text evidence="3">The sequence shown here is derived from an EMBL/GenBank/DDBJ whole genome shotgun (WGS) entry which is preliminary data.</text>
</comment>
<feature type="transmembrane region" description="Helical" evidence="2">
    <location>
        <begin position="63"/>
        <end position="80"/>
    </location>
</feature>
<dbReference type="CDD" id="cd06174">
    <property type="entry name" value="MFS"/>
    <property type="match status" value="1"/>
</dbReference>
<evidence type="ECO:0000313" key="4">
    <source>
        <dbReference type="Proteomes" id="UP001178507"/>
    </source>
</evidence>
<keyword evidence="2" id="KW-0812">Transmembrane</keyword>
<dbReference type="PANTHER" id="PTHR13650">
    <property type="entry name" value="SPATACSIN"/>
    <property type="match status" value="1"/>
</dbReference>
<name>A0AA36JN51_9DINO</name>
<sequence>MADSRVARSCAAKAAGRVGFVGRPTSVRFNTLSEGSAAPAQEMLAGAAKALAGLKSLYVLPRTLWIAFGIYFVLGFLNVSSMKLYLPLLRSLVVCDAPVREGLYSGSLRCGDFAEVISVSLQQEAWLVGVKLLCRMVSGPILGALCDSHGRKPVLLLSVAGFTLASWLIALAVTQDLIPPIAILTFALAVQGLTTAFKLCFNSMIADLLDKEQLQKGFVVLNHVDVLSRGLSLCFVIWIQKVQFMHFGFLCSMAGSLGVVVLLLCHRLLPETLTSSNGDGPKGMAKDMSLPGLLRSSFAELQAPFDLLWKSRFLQIRLLQMLLLQLGNGWESVQDSFVISILGWGPGDWDLFNVPISSFREVWGIVTSGFMLHWANKEENRFLYVQANVVFGSAMLLVQSFAPFGAFFLLMPRCLLALWPGDGGADAAFFSLQFPRQAQASANGLLIATDNISSGLARWIFARWFFDPSASGWRATLPLWARTIFTLLSNALCLYSWWRYSHTRSHIRWSSFASEKKKRARAYGELSMGDPKMQVQTRVVQIREPGPKMGDRCNGACRALTYLQPAHAAAEPDQYALMVYELSRLTVFMQSLRNIQQQLVRSFGEEAASSSGIVVKCPRSTAREGRDARGPKASDLLKPQLDRLAPPLSQLRTLEGAEALVRNALMTGRISSALNLLHELQREADGSEGSIFEDFRVTAGRLAYQLVCNQQLDFLFVAMHMLRNVGESVNRFFKAVAFHTSKRLVRRRLLRHVQHMRRLTREEQSLICLVNLLERLYTNPCYTTEFNRMTTGLTTGQYPQRAHSESVPPFCTWPAGGQPMLLVGLVCDGAIGGHIAAGRRAAEQSTGEAGRDVTVHWVNQRGPQFFEQQTSLRELPMAQRMPLELYDMWSGYQTPAMAAMLEMPTEARRAWQAMPCGDVEDLDATPVLGLSNFHKGSNVTQDVHGSDEIADMREQADGEGDSEMLNSLESARLVKASCRLCRLEGPQDDHDTVSPAHPNLPDGFLESLGLDEGGPKSPGGRESSHTMGYLHVTLGWMRQLSWETRARIVMEKTHFWPRLVEPLSWLQPDGKDPAKAWQHCWLDFLVAHQDWRGLAAWVRSLPLALTDSVDEHGKSRVELQTLEERGLRRCTSYAREVLLQQLGRRGVFCSSDAKTFEALLCRLTLCGKLFGEDEERRSAGGLEGGALPLDQLLPMGQVSPFHCFFINFCIDNDLPALLLLYLQRYDLATNMSALKELKIQQSQRPWAPLLLVGRLGNDHLFAASLHHAAFVYPSDKPADCIREDAEGVPFLPLAGLESRPIAFLATLMFAPVSSTMELLDLPEDCPWAVTKQTLQKAVAGYPALCEAFFPEGLKEEPGPAAKRSAERYSRSLFEAVAGANAERHQHQREVPEDKDTAIPAKLHDRNETRHMAVHEMATYKGDITLSTLLSDVAAFDVQVLEQLPIFQEAKTDALDLALLAAPEEHFPDELEESYFLAQGRAMMAYHVLMTKCKQHLKPGEELKFPLTLTPEDARRLRKAAKSVALHNLLNEGVVSSAVCLLELCGLETEKLRVDVEAAKRIYAHTVGRGPKEGRASAASVIQLFMSFPDTEDASASAAAEAAIISPHLLNALRMLEESTWALDPHPSAPTASIQALGYDLPWHLVALFCRVHSLPRSLTLLHELARNNDWVMFLYESDLQQCPADTVLDIVGGYFTEVPLQSHLQILANCIAAQEEPGREEERGERAKRMARTQEVEASDAMGFLQRGCSGWGLLQQALRRAQPRLAVVASAFQDVSLLQCMAVWLTVHAERSEEVASQPPAPNPAEVAAQIASLCRKRHAFSLVLRALKIFDPENPLIDFVCFHRAFVQCRFKSCREHLRRFVGRRLQSSGEYSLPFAPHVERLSEDMVLYLLDGFPRARMMLLSALDEAKFSPRFSQLFSAFRLIQQTGLDVDFRVPSTELLQLLISKKMFAEAREWAKQSGVAGDTVVFEEVTGMIVEFRQGAWWNVLAERVQLWHK</sequence>
<feature type="non-terminal residue" evidence="3">
    <location>
        <position position="2000"/>
    </location>
</feature>
<dbReference type="InterPro" id="IPR036259">
    <property type="entry name" value="MFS_trans_sf"/>
</dbReference>
<dbReference type="Proteomes" id="UP001178507">
    <property type="component" value="Unassembled WGS sequence"/>
</dbReference>
<evidence type="ECO:0000256" key="1">
    <source>
        <dbReference type="SAM" id="MobiDB-lite"/>
    </source>
</evidence>
<feature type="transmembrane region" description="Helical" evidence="2">
    <location>
        <begin position="177"/>
        <end position="197"/>
    </location>
</feature>
<accession>A0AA36JN51</accession>
<feature type="transmembrane region" description="Helical" evidence="2">
    <location>
        <begin position="245"/>
        <end position="265"/>
    </location>
</feature>
<keyword evidence="2" id="KW-0472">Membrane</keyword>
<evidence type="ECO:0000313" key="3">
    <source>
        <dbReference type="EMBL" id="CAJ1408689.1"/>
    </source>
</evidence>
<dbReference type="Gene3D" id="1.20.1250.20">
    <property type="entry name" value="MFS general substrate transporter like domains"/>
    <property type="match status" value="1"/>
</dbReference>
<dbReference type="GO" id="GO:0005737">
    <property type="term" value="C:cytoplasm"/>
    <property type="evidence" value="ECO:0007669"/>
    <property type="project" value="TreeGrafter"/>
</dbReference>
<protein>
    <submittedName>
        <fullName evidence="3">Uncharacterized protein</fullName>
    </submittedName>
</protein>
<dbReference type="SUPFAM" id="SSF103473">
    <property type="entry name" value="MFS general substrate transporter"/>
    <property type="match status" value="1"/>
</dbReference>
<dbReference type="InterPro" id="IPR028103">
    <property type="entry name" value="Spatacsin"/>
</dbReference>
<reference evidence="3" key="1">
    <citation type="submission" date="2023-08" db="EMBL/GenBank/DDBJ databases">
        <authorList>
            <person name="Chen Y."/>
            <person name="Shah S."/>
            <person name="Dougan E. K."/>
            <person name="Thang M."/>
            <person name="Chan C."/>
        </authorList>
    </citation>
    <scope>NUCLEOTIDE SEQUENCE</scope>
</reference>
<feature type="transmembrane region" description="Helical" evidence="2">
    <location>
        <begin position="218"/>
        <end position="239"/>
    </location>
</feature>
<gene>
    <name evidence="3" type="ORF">EVOR1521_LOCUS29968</name>
</gene>
<dbReference type="PANTHER" id="PTHR13650:SF0">
    <property type="entry name" value="SPATACSIN"/>
    <property type="match status" value="1"/>
</dbReference>
<dbReference type="EMBL" id="CAUJNA010003728">
    <property type="protein sequence ID" value="CAJ1408689.1"/>
    <property type="molecule type" value="Genomic_DNA"/>
</dbReference>
<proteinExistence type="predicted"/>
<feature type="transmembrane region" description="Helical" evidence="2">
    <location>
        <begin position="389"/>
        <end position="411"/>
    </location>
</feature>
<feature type="region of interest" description="Disordered" evidence="1">
    <location>
        <begin position="986"/>
        <end position="1024"/>
    </location>
</feature>